<dbReference type="EMBL" id="MU002839">
    <property type="protein sequence ID" value="KAF2785575.1"/>
    <property type="molecule type" value="Genomic_DNA"/>
</dbReference>
<evidence type="ECO:0000313" key="1">
    <source>
        <dbReference type="EMBL" id="KAF2785575.1"/>
    </source>
</evidence>
<reference evidence="1" key="1">
    <citation type="journal article" date="2020" name="Stud. Mycol.">
        <title>101 Dothideomycetes genomes: a test case for predicting lifestyles and emergence of pathogens.</title>
        <authorList>
            <person name="Haridas S."/>
            <person name="Albert R."/>
            <person name="Binder M."/>
            <person name="Bloem J."/>
            <person name="Labutti K."/>
            <person name="Salamov A."/>
            <person name="Andreopoulos B."/>
            <person name="Baker S."/>
            <person name="Barry K."/>
            <person name="Bills G."/>
            <person name="Bluhm B."/>
            <person name="Cannon C."/>
            <person name="Castanera R."/>
            <person name="Culley D."/>
            <person name="Daum C."/>
            <person name="Ezra D."/>
            <person name="Gonzalez J."/>
            <person name="Henrissat B."/>
            <person name="Kuo A."/>
            <person name="Liang C."/>
            <person name="Lipzen A."/>
            <person name="Lutzoni F."/>
            <person name="Magnuson J."/>
            <person name="Mondo S."/>
            <person name="Nolan M."/>
            <person name="Ohm R."/>
            <person name="Pangilinan J."/>
            <person name="Park H.-J."/>
            <person name="Ramirez L."/>
            <person name="Alfaro M."/>
            <person name="Sun H."/>
            <person name="Tritt A."/>
            <person name="Yoshinaga Y."/>
            <person name="Zwiers L.-H."/>
            <person name="Turgeon B."/>
            <person name="Goodwin S."/>
            <person name="Spatafora J."/>
            <person name="Crous P."/>
            <person name="Grigoriev I."/>
        </authorList>
    </citation>
    <scope>NUCLEOTIDE SEQUENCE</scope>
    <source>
        <strain evidence="1">CBS 109.77</strain>
    </source>
</reference>
<dbReference type="Pfam" id="PF20174">
    <property type="entry name" value="DUF6540"/>
    <property type="match status" value="1"/>
</dbReference>
<dbReference type="Proteomes" id="UP000799757">
    <property type="component" value="Unassembled WGS sequence"/>
</dbReference>
<gene>
    <name evidence="1" type="ORF">K505DRAFT_261786</name>
</gene>
<organism evidence="1 2">
    <name type="scientific">Melanomma pulvis-pyrius CBS 109.77</name>
    <dbReference type="NCBI Taxonomy" id="1314802"/>
    <lineage>
        <taxon>Eukaryota</taxon>
        <taxon>Fungi</taxon>
        <taxon>Dikarya</taxon>
        <taxon>Ascomycota</taxon>
        <taxon>Pezizomycotina</taxon>
        <taxon>Dothideomycetes</taxon>
        <taxon>Pleosporomycetidae</taxon>
        <taxon>Pleosporales</taxon>
        <taxon>Melanommataceae</taxon>
        <taxon>Melanomma</taxon>
    </lineage>
</organism>
<feature type="non-terminal residue" evidence="1">
    <location>
        <position position="1"/>
    </location>
</feature>
<dbReference type="AlphaFoldDB" id="A0A6A6WNW0"/>
<proteinExistence type="predicted"/>
<dbReference type="OrthoDB" id="1658288at2759"/>
<evidence type="ECO:0000313" key="2">
    <source>
        <dbReference type="Proteomes" id="UP000799757"/>
    </source>
</evidence>
<keyword evidence="2" id="KW-1185">Reference proteome</keyword>
<protein>
    <submittedName>
        <fullName evidence="1">Uncharacterized protein</fullName>
    </submittedName>
</protein>
<accession>A0A6A6WNW0</accession>
<dbReference type="InterPro" id="IPR046670">
    <property type="entry name" value="DUF6540"/>
</dbReference>
<sequence length="62" mass="7161">ISTLIHVVGLPMAGYHLEFKRLYSPWMTNEPNQQFVVGRINAQLVHDWIGARETDQIRGNIE</sequence>
<name>A0A6A6WNW0_9PLEO</name>